<dbReference type="SUPFAM" id="SSF51735">
    <property type="entry name" value="NAD(P)-binding Rossmann-fold domains"/>
    <property type="match status" value="1"/>
</dbReference>
<evidence type="ECO:0000256" key="1">
    <source>
        <dbReference type="ARBA" id="ARBA00006484"/>
    </source>
</evidence>
<dbReference type="PANTHER" id="PTHR24320:SF282">
    <property type="entry name" value="WW DOMAIN-CONTAINING OXIDOREDUCTASE"/>
    <property type="match status" value="1"/>
</dbReference>
<dbReference type="STRING" id="1745343.A0A2J6PQE7"/>
<keyword evidence="3" id="KW-0560">Oxidoreductase</keyword>
<dbReference type="AlphaFoldDB" id="A0A2J6PQE7"/>
<proteinExistence type="inferred from homology"/>
<dbReference type="Pfam" id="PF00106">
    <property type="entry name" value="adh_short"/>
    <property type="match status" value="1"/>
</dbReference>
<evidence type="ECO:0000256" key="3">
    <source>
        <dbReference type="ARBA" id="ARBA00023002"/>
    </source>
</evidence>
<sequence length="314" mass="33838">MTFHPDSLPDQTGKVYIVTGGNAGIGYYTVARLAEHGAHVYMGSRNPSKGSAAIASIRKLYPNAKVSLLEMDHMSLASVAAAAKLFLAKETVLHGLINNAGIMATPFEISKDGHEAQWQTNYLAHWVFTTHLLPLMLATSKGLAPGSVRIVNVTSSGHMAAPSGGINFADTSLPNNPFRRYGQSKLGNILHAKTIDKLYGPSSSSAEAGDGEIWTSAVHPGLVESQLEGRVEGAGQRALLKSFHFFGLYMDTDTGAWTNVFCAASPEMKREQSGTYFERIAKAGTQSCKAKDMALAAKLEEWTKDLMTKEGWFP</sequence>
<dbReference type="EMBL" id="KZ613507">
    <property type="protein sequence ID" value="PMD16243.1"/>
    <property type="molecule type" value="Genomic_DNA"/>
</dbReference>
<dbReference type="OrthoDB" id="191139at2759"/>
<accession>A0A2J6PQE7</accession>
<evidence type="ECO:0000313" key="5">
    <source>
        <dbReference type="Proteomes" id="UP000235672"/>
    </source>
</evidence>
<dbReference type="GO" id="GO:0016491">
    <property type="term" value="F:oxidoreductase activity"/>
    <property type="evidence" value="ECO:0007669"/>
    <property type="project" value="UniProtKB-KW"/>
</dbReference>
<dbReference type="Proteomes" id="UP000235672">
    <property type="component" value="Unassembled WGS sequence"/>
</dbReference>
<dbReference type="InterPro" id="IPR002347">
    <property type="entry name" value="SDR_fam"/>
</dbReference>
<organism evidence="4 5">
    <name type="scientific">Hyaloscypha hepaticicola</name>
    <dbReference type="NCBI Taxonomy" id="2082293"/>
    <lineage>
        <taxon>Eukaryota</taxon>
        <taxon>Fungi</taxon>
        <taxon>Dikarya</taxon>
        <taxon>Ascomycota</taxon>
        <taxon>Pezizomycotina</taxon>
        <taxon>Leotiomycetes</taxon>
        <taxon>Helotiales</taxon>
        <taxon>Hyaloscyphaceae</taxon>
        <taxon>Hyaloscypha</taxon>
    </lineage>
</organism>
<evidence type="ECO:0000313" key="4">
    <source>
        <dbReference type="EMBL" id="PMD16243.1"/>
    </source>
</evidence>
<protein>
    <submittedName>
        <fullName evidence="4">NAD(P)-binding protein</fullName>
    </submittedName>
</protein>
<dbReference type="Gene3D" id="3.40.50.720">
    <property type="entry name" value="NAD(P)-binding Rossmann-like Domain"/>
    <property type="match status" value="1"/>
</dbReference>
<name>A0A2J6PQE7_9HELO</name>
<comment type="similarity">
    <text evidence="1">Belongs to the short-chain dehydrogenases/reductases (SDR) family.</text>
</comment>
<evidence type="ECO:0000256" key="2">
    <source>
        <dbReference type="ARBA" id="ARBA00022857"/>
    </source>
</evidence>
<dbReference type="InterPro" id="IPR036291">
    <property type="entry name" value="NAD(P)-bd_dom_sf"/>
</dbReference>
<dbReference type="PRINTS" id="PR00081">
    <property type="entry name" value="GDHRDH"/>
</dbReference>
<keyword evidence="5" id="KW-1185">Reference proteome</keyword>
<reference evidence="4 5" key="1">
    <citation type="submission" date="2016-05" db="EMBL/GenBank/DDBJ databases">
        <title>A degradative enzymes factory behind the ericoid mycorrhizal symbiosis.</title>
        <authorList>
            <consortium name="DOE Joint Genome Institute"/>
            <person name="Martino E."/>
            <person name="Morin E."/>
            <person name="Grelet G."/>
            <person name="Kuo A."/>
            <person name="Kohler A."/>
            <person name="Daghino S."/>
            <person name="Barry K."/>
            <person name="Choi C."/>
            <person name="Cichocki N."/>
            <person name="Clum A."/>
            <person name="Copeland A."/>
            <person name="Hainaut M."/>
            <person name="Haridas S."/>
            <person name="Labutti K."/>
            <person name="Lindquist E."/>
            <person name="Lipzen A."/>
            <person name="Khouja H.-R."/>
            <person name="Murat C."/>
            <person name="Ohm R."/>
            <person name="Olson A."/>
            <person name="Spatafora J."/>
            <person name="Veneault-Fourrey C."/>
            <person name="Henrissat B."/>
            <person name="Grigoriev I."/>
            <person name="Martin F."/>
            <person name="Perotto S."/>
        </authorList>
    </citation>
    <scope>NUCLEOTIDE SEQUENCE [LARGE SCALE GENOMIC DNA]</scope>
    <source>
        <strain evidence="4 5">UAMH 7357</strain>
    </source>
</reference>
<keyword evidence="2" id="KW-0521">NADP</keyword>
<gene>
    <name evidence="4" type="ORF">NA56DRAFT_318583</name>
</gene>
<dbReference type="PANTHER" id="PTHR24320">
    <property type="entry name" value="RETINOL DEHYDROGENASE"/>
    <property type="match status" value="1"/>
</dbReference>